<dbReference type="AlphaFoldDB" id="A0A917RKU0"/>
<reference evidence="1" key="1">
    <citation type="journal article" date="2014" name="Int. J. Syst. Evol. Microbiol.">
        <title>Complete genome sequence of Corynebacterium casei LMG S-19264T (=DSM 44701T), isolated from a smear-ripened cheese.</title>
        <authorList>
            <consortium name="US DOE Joint Genome Institute (JGI-PGF)"/>
            <person name="Walter F."/>
            <person name="Albersmeier A."/>
            <person name="Kalinowski J."/>
            <person name="Ruckert C."/>
        </authorList>
    </citation>
    <scope>NUCLEOTIDE SEQUENCE</scope>
    <source>
        <strain evidence="1">JCM 3035</strain>
    </source>
</reference>
<accession>A0A917RKU0</accession>
<organism evidence="1 2">
    <name type="scientific">Streptomyces flaveus</name>
    <dbReference type="NCBI Taxonomy" id="66370"/>
    <lineage>
        <taxon>Bacteria</taxon>
        <taxon>Bacillati</taxon>
        <taxon>Actinomycetota</taxon>
        <taxon>Actinomycetes</taxon>
        <taxon>Kitasatosporales</taxon>
        <taxon>Streptomycetaceae</taxon>
        <taxon>Streptomyces</taxon>
        <taxon>Streptomyces aurantiacus group</taxon>
    </lineage>
</organism>
<keyword evidence="2" id="KW-1185">Reference proteome</keyword>
<dbReference type="EMBL" id="BMPQ01000044">
    <property type="protein sequence ID" value="GGL12197.1"/>
    <property type="molecule type" value="Genomic_DNA"/>
</dbReference>
<dbReference type="Proteomes" id="UP000637788">
    <property type="component" value="Unassembled WGS sequence"/>
</dbReference>
<sequence>MHQQTVDLVFHSKKATDPSQRPTLGSNRFTELSSGRQIGGAVSKALADLSAKLRRLHREAGEPTTRVIGKAIGYSHTTVAKALRGASCPSWIVLEKIVVQLRGDAHEFKRLWILARDELAPLPPVPGTRVDSEPTLAMAVESSPSYIRSESLPVIARVNPNTGDVEFVMTPEVGLEWMMNLRNSKGGEKSDE</sequence>
<evidence type="ECO:0000313" key="1">
    <source>
        <dbReference type="EMBL" id="GGL12197.1"/>
    </source>
</evidence>
<name>A0A917RKU0_9ACTN</name>
<comment type="caution">
    <text evidence="1">The sequence shown here is derived from an EMBL/GenBank/DDBJ whole genome shotgun (WGS) entry which is preliminary data.</text>
</comment>
<reference evidence="1" key="2">
    <citation type="submission" date="2020-09" db="EMBL/GenBank/DDBJ databases">
        <authorList>
            <person name="Sun Q."/>
            <person name="Ohkuma M."/>
        </authorList>
    </citation>
    <scope>NUCLEOTIDE SEQUENCE</scope>
    <source>
        <strain evidence="1">JCM 3035</strain>
    </source>
</reference>
<evidence type="ECO:0000313" key="2">
    <source>
        <dbReference type="Proteomes" id="UP000637788"/>
    </source>
</evidence>
<gene>
    <name evidence="1" type="ORF">GCM10010094_86450</name>
</gene>
<proteinExistence type="predicted"/>
<protein>
    <submittedName>
        <fullName evidence="1">Uncharacterized protein</fullName>
    </submittedName>
</protein>
<dbReference type="RefSeq" id="WP_189327197.1">
    <property type="nucleotide sequence ID" value="NZ_BMPQ01000044.1"/>
</dbReference>